<dbReference type="AlphaFoldDB" id="A0A4R9JFQ1"/>
<proteinExistence type="predicted"/>
<reference evidence="1" key="1">
    <citation type="journal article" date="2019" name="PLoS Negl. Trop. Dis.">
        <title>Revisiting the worldwide diversity of Leptospira species in the environment.</title>
        <authorList>
            <person name="Vincent A.T."/>
            <person name="Schiettekatte O."/>
            <person name="Bourhy P."/>
            <person name="Veyrier F.J."/>
            <person name="Picardeau M."/>
        </authorList>
    </citation>
    <scope>NUCLEOTIDE SEQUENCE [LARGE SCALE GENOMIC DNA]</scope>
    <source>
        <strain evidence="1">201702692</strain>
    </source>
</reference>
<keyword evidence="2" id="KW-1185">Reference proteome</keyword>
<gene>
    <name evidence="1" type="ORF">EHQ49_09625</name>
</gene>
<evidence type="ECO:0000313" key="1">
    <source>
        <dbReference type="EMBL" id="TGL40310.1"/>
    </source>
</evidence>
<dbReference type="OrthoDB" id="343721at2"/>
<sequence>MKPIKNLIKIAIFAFFVNSQQIIAHGEHKPGPHGGVISMPGAFHTEVLPYQNLGFKVYFLDLNFENPTSKNSKLSGKIRLNGKEFPLKCSSHPDHFYCEIPKGSSAFEGDLILSPEWNFQKGADVKYKLPLNKVKEQAKENNKEHHHG</sequence>
<comment type="caution">
    <text evidence="1">The sequence shown here is derived from an EMBL/GenBank/DDBJ whole genome shotgun (WGS) entry which is preliminary data.</text>
</comment>
<name>A0A4R9JFQ1_9LEPT</name>
<protein>
    <submittedName>
        <fullName evidence="1">Uncharacterized protein</fullName>
    </submittedName>
</protein>
<accession>A0A4R9JFQ1</accession>
<dbReference type="EMBL" id="RQGA01000010">
    <property type="protein sequence ID" value="TGL40310.1"/>
    <property type="molecule type" value="Genomic_DNA"/>
</dbReference>
<dbReference type="RefSeq" id="WP_135578822.1">
    <property type="nucleotide sequence ID" value="NZ_RQGA01000010.1"/>
</dbReference>
<organism evidence="1 2">
    <name type="scientific">Leptospira perdikensis</name>
    <dbReference type="NCBI Taxonomy" id="2484948"/>
    <lineage>
        <taxon>Bacteria</taxon>
        <taxon>Pseudomonadati</taxon>
        <taxon>Spirochaetota</taxon>
        <taxon>Spirochaetia</taxon>
        <taxon>Leptospirales</taxon>
        <taxon>Leptospiraceae</taxon>
        <taxon>Leptospira</taxon>
    </lineage>
</organism>
<evidence type="ECO:0000313" key="2">
    <source>
        <dbReference type="Proteomes" id="UP000298125"/>
    </source>
</evidence>
<dbReference type="Proteomes" id="UP000298125">
    <property type="component" value="Unassembled WGS sequence"/>
</dbReference>